<dbReference type="eggNOG" id="ENOG502SWK3">
    <property type="taxonomic scope" value="Eukaryota"/>
</dbReference>
<proteinExistence type="predicted"/>
<dbReference type="VEuPathDB" id="FungiDB:SDRG_02712"/>
<organism evidence="1 2">
    <name type="scientific">Saprolegnia diclina (strain VS20)</name>
    <dbReference type="NCBI Taxonomy" id="1156394"/>
    <lineage>
        <taxon>Eukaryota</taxon>
        <taxon>Sar</taxon>
        <taxon>Stramenopiles</taxon>
        <taxon>Oomycota</taxon>
        <taxon>Saprolegniomycetes</taxon>
        <taxon>Saprolegniales</taxon>
        <taxon>Saprolegniaceae</taxon>
        <taxon>Saprolegnia</taxon>
    </lineage>
</organism>
<gene>
    <name evidence="1" type="ORF">SDRG_02712</name>
</gene>
<evidence type="ECO:0000313" key="2">
    <source>
        <dbReference type="Proteomes" id="UP000030762"/>
    </source>
</evidence>
<keyword evidence="2" id="KW-1185">Reference proteome</keyword>
<dbReference type="AlphaFoldDB" id="T0SBD9"/>
<dbReference type="Proteomes" id="UP000030762">
    <property type="component" value="Unassembled WGS sequence"/>
</dbReference>
<sequence length="368" mass="40688">MIVVWRFLVANSIDDDDAHSAGIKKARAAAMPVQAPKLPLGLVGTSGVGKSELIILFGVYMAVQRQHNVLISRKSSGRGGRPDTVIVLCGCQVIKFPDFARENLAALVDEFKRKSLAENKSFLIIGDGYRQEESNMHLPLFSFIAAAHIISTSGQFQTMPGGARVPVLVPAWSKESLELVAERALEATFKDRYAYSGGSIREFLREPVREPSAAQAEIGFHLTEAAIKALQHNTEGPTNSKIDTFRQMYVGAIDNYDHYVNGAHWRREIKTKYVGWLLTTMASLKFSVSILMWAEAWGGALYGWVFESFVHKLASEGQLKLRVLDYSSFMWFNLSATLTIDDSFTVVKGPTSQEGCLKHIATGLCAYT</sequence>
<dbReference type="OMA" id="WARSAKH"/>
<name>T0SBD9_SAPDV</name>
<dbReference type="EMBL" id="JH767137">
    <property type="protein sequence ID" value="EQC40057.1"/>
    <property type="molecule type" value="Genomic_DNA"/>
</dbReference>
<dbReference type="GeneID" id="19943439"/>
<accession>T0SBD9</accession>
<dbReference type="RefSeq" id="XP_008606531.1">
    <property type="nucleotide sequence ID" value="XM_008608309.1"/>
</dbReference>
<protein>
    <submittedName>
        <fullName evidence="1">Uncharacterized protein</fullName>
    </submittedName>
</protein>
<dbReference type="OrthoDB" id="74660at2759"/>
<dbReference type="InParanoid" id="T0SBD9"/>
<reference evidence="1 2" key="1">
    <citation type="submission" date="2012-04" db="EMBL/GenBank/DDBJ databases">
        <title>The Genome Sequence of Saprolegnia declina VS20.</title>
        <authorList>
            <consortium name="The Broad Institute Genome Sequencing Platform"/>
            <person name="Russ C."/>
            <person name="Nusbaum C."/>
            <person name="Tyler B."/>
            <person name="van West P."/>
            <person name="Dieguez-Uribeondo J."/>
            <person name="de Bruijn I."/>
            <person name="Tripathy S."/>
            <person name="Jiang R."/>
            <person name="Young S.K."/>
            <person name="Zeng Q."/>
            <person name="Gargeya S."/>
            <person name="Fitzgerald M."/>
            <person name="Haas B."/>
            <person name="Abouelleil A."/>
            <person name="Alvarado L."/>
            <person name="Arachchi H.M."/>
            <person name="Berlin A."/>
            <person name="Chapman S.B."/>
            <person name="Goldberg J."/>
            <person name="Griggs A."/>
            <person name="Gujja S."/>
            <person name="Hansen M."/>
            <person name="Howarth C."/>
            <person name="Imamovic A."/>
            <person name="Larimer J."/>
            <person name="McCowen C."/>
            <person name="Montmayeur A."/>
            <person name="Murphy C."/>
            <person name="Neiman D."/>
            <person name="Pearson M."/>
            <person name="Priest M."/>
            <person name="Roberts A."/>
            <person name="Saif S."/>
            <person name="Shea T."/>
            <person name="Sisk P."/>
            <person name="Sykes S."/>
            <person name="Wortman J."/>
            <person name="Nusbaum C."/>
            <person name="Birren B."/>
        </authorList>
    </citation>
    <scope>NUCLEOTIDE SEQUENCE [LARGE SCALE GENOMIC DNA]</scope>
    <source>
        <strain evidence="1 2">VS20</strain>
    </source>
</reference>
<evidence type="ECO:0000313" key="1">
    <source>
        <dbReference type="EMBL" id="EQC40057.1"/>
    </source>
</evidence>